<keyword evidence="2" id="KW-0238">DNA-binding</keyword>
<keyword evidence="7" id="KW-1185">Reference proteome</keyword>
<reference evidence="7 8" key="1">
    <citation type="submission" date="2018-01" db="EMBL/GenBank/DDBJ databases">
        <title>Superficieibacter electus gen. nov., sp. nov., an extended-spectrum beta-lactamase possessing member of the Enterobacteriaceae family, isolated from intensive care unit surfaces.</title>
        <authorList>
            <person name="Potter R.F."/>
            <person name="D'Souza A.W."/>
        </authorList>
    </citation>
    <scope>NUCLEOTIDE SEQUENCE [LARGE SCALE GENOMIC DNA]</scope>
    <source>
        <strain evidence="6 8">BP-1</strain>
        <strain evidence="5 7">BP-2</strain>
    </source>
</reference>
<dbReference type="GO" id="GO:0003700">
    <property type="term" value="F:DNA-binding transcription factor activity"/>
    <property type="evidence" value="ECO:0007669"/>
    <property type="project" value="InterPro"/>
</dbReference>
<dbReference type="InterPro" id="IPR009057">
    <property type="entry name" value="Homeodomain-like_sf"/>
</dbReference>
<dbReference type="InterPro" id="IPR032783">
    <property type="entry name" value="AraC_lig"/>
</dbReference>
<dbReference type="EMBL" id="PQGD01000022">
    <property type="protein sequence ID" value="POP43937.1"/>
    <property type="molecule type" value="Genomic_DNA"/>
</dbReference>
<sequence>MQIDLLSDILDLMHIRGGVFGRLNAGDSWATSLQSADAIKFCAATQGSCWYHVKGLPAPVLFSAGDVLVVNSAEPLLMGHAPAALPDAADPCPEPDTDGSYQYGQGVVFSMLSGGVQVDAEHRNLLRRSLPPLMHVRHDMDKAGPLANLVRQLVTEMQPQGQPGQSTAVSALTQLLFVQILRTYMEFATEENAGWLRVFGDSRLTTALNSIHRAPASKWTLDELARTAGMSRTAFAVGFREVMGVPPITYLTNWRMQLAKRTLANGASVSEAAAEVGYRSESAFSEAFRRWSGTAPGTFRKACKSGSLKSAAPSSLAQD</sequence>
<organism evidence="6 8">
    <name type="scientific">Superficieibacter electus</name>
    <dbReference type="NCBI Taxonomy" id="2022662"/>
    <lineage>
        <taxon>Bacteria</taxon>
        <taxon>Pseudomonadati</taxon>
        <taxon>Pseudomonadota</taxon>
        <taxon>Gammaproteobacteria</taxon>
        <taxon>Enterobacterales</taxon>
        <taxon>Enterobacteriaceae</taxon>
        <taxon>Superficieibacter</taxon>
    </lineage>
</organism>
<evidence type="ECO:0000256" key="1">
    <source>
        <dbReference type="ARBA" id="ARBA00023015"/>
    </source>
</evidence>
<keyword evidence="3" id="KW-0804">Transcription</keyword>
<dbReference type="OrthoDB" id="9783876at2"/>
<proteinExistence type="predicted"/>
<evidence type="ECO:0000313" key="8">
    <source>
        <dbReference type="Proteomes" id="UP000247005"/>
    </source>
</evidence>
<dbReference type="AlphaFoldDB" id="A0A2P5GJI2"/>
<dbReference type="Gene3D" id="1.10.10.60">
    <property type="entry name" value="Homeodomain-like"/>
    <property type="match status" value="2"/>
</dbReference>
<dbReference type="InterPro" id="IPR050204">
    <property type="entry name" value="AraC_XylS_family_regulators"/>
</dbReference>
<dbReference type="Proteomes" id="UP000247005">
    <property type="component" value="Unassembled WGS sequence"/>
</dbReference>
<dbReference type="PANTHER" id="PTHR46796:SF7">
    <property type="entry name" value="ARAC FAMILY TRANSCRIPTIONAL REGULATOR"/>
    <property type="match status" value="1"/>
</dbReference>
<dbReference type="PANTHER" id="PTHR46796">
    <property type="entry name" value="HTH-TYPE TRANSCRIPTIONAL ACTIVATOR RHAS-RELATED"/>
    <property type="match status" value="1"/>
</dbReference>
<dbReference type="PROSITE" id="PS01124">
    <property type="entry name" value="HTH_ARAC_FAMILY_2"/>
    <property type="match status" value="1"/>
</dbReference>
<evidence type="ECO:0000259" key="4">
    <source>
        <dbReference type="PROSITE" id="PS01124"/>
    </source>
</evidence>
<dbReference type="InterPro" id="IPR018062">
    <property type="entry name" value="HTH_AraC-typ_CS"/>
</dbReference>
<name>A0A2P5GJI2_9ENTR</name>
<dbReference type="SUPFAM" id="SSF46689">
    <property type="entry name" value="Homeodomain-like"/>
    <property type="match status" value="2"/>
</dbReference>
<dbReference type="EMBL" id="PQGE01000026">
    <property type="protein sequence ID" value="POP41496.1"/>
    <property type="molecule type" value="Genomic_DNA"/>
</dbReference>
<evidence type="ECO:0000313" key="5">
    <source>
        <dbReference type="EMBL" id="POP41496.1"/>
    </source>
</evidence>
<feature type="domain" description="HTH araC/xylS-type" evidence="4">
    <location>
        <begin position="205"/>
        <end position="302"/>
    </location>
</feature>
<dbReference type="Pfam" id="PF12833">
    <property type="entry name" value="HTH_18"/>
    <property type="match status" value="1"/>
</dbReference>
<dbReference type="PRINTS" id="PR00032">
    <property type="entry name" value="HTHARAC"/>
</dbReference>
<dbReference type="Proteomes" id="UP000237073">
    <property type="component" value="Unassembled WGS sequence"/>
</dbReference>
<evidence type="ECO:0000256" key="2">
    <source>
        <dbReference type="ARBA" id="ARBA00023125"/>
    </source>
</evidence>
<evidence type="ECO:0000256" key="3">
    <source>
        <dbReference type="ARBA" id="ARBA00023163"/>
    </source>
</evidence>
<protein>
    <submittedName>
        <fullName evidence="6">AraC family transcriptional regulator</fullName>
    </submittedName>
</protein>
<dbReference type="InterPro" id="IPR020449">
    <property type="entry name" value="Tscrpt_reg_AraC-type_HTH"/>
</dbReference>
<evidence type="ECO:0000313" key="7">
    <source>
        <dbReference type="Proteomes" id="UP000237073"/>
    </source>
</evidence>
<dbReference type="GO" id="GO:0043565">
    <property type="term" value="F:sequence-specific DNA binding"/>
    <property type="evidence" value="ECO:0007669"/>
    <property type="project" value="InterPro"/>
</dbReference>
<dbReference type="RefSeq" id="WP_103678282.1">
    <property type="nucleotide sequence ID" value="NZ_PQGD01000022.1"/>
</dbReference>
<dbReference type="PROSITE" id="PS00041">
    <property type="entry name" value="HTH_ARAC_FAMILY_1"/>
    <property type="match status" value="1"/>
</dbReference>
<keyword evidence="1" id="KW-0805">Transcription regulation</keyword>
<accession>A0A2P5GJI2</accession>
<dbReference type="SMART" id="SM00342">
    <property type="entry name" value="HTH_ARAC"/>
    <property type="match status" value="1"/>
</dbReference>
<gene>
    <name evidence="6" type="ORF">CHU32_22255</name>
    <name evidence="5" type="ORF">CHU33_22720</name>
</gene>
<evidence type="ECO:0000313" key="6">
    <source>
        <dbReference type="EMBL" id="POP43937.1"/>
    </source>
</evidence>
<dbReference type="InterPro" id="IPR018060">
    <property type="entry name" value="HTH_AraC"/>
</dbReference>
<dbReference type="Pfam" id="PF12852">
    <property type="entry name" value="Cupin_6"/>
    <property type="match status" value="1"/>
</dbReference>
<comment type="caution">
    <text evidence="6">The sequence shown here is derived from an EMBL/GenBank/DDBJ whole genome shotgun (WGS) entry which is preliminary data.</text>
</comment>